<dbReference type="Proteomes" id="UP000250088">
    <property type="component" value="Chromosome"/>
</dbReference>
<accession>A0A2Z2HWG6</accession>
<dbReference type="CDD" id="cd08946">
    <property type="entry name" value="SDR_e"/>
    <property type="match status" value="1"/>
</dbReference>
<name>A0A2Z2HWG6_9EURY</name>
<dbReference type="EMBL" id="CP019893">
    <property type="protein sequence ID" value="ARS91699.1"/>
    <property type="molecule type" value="Genomic_DNA"/>
</dbReference>
<dbReference type="AlphaFoldDB" id="A0A2Z2HWG6"/>
<dbReference type="InterPro" id="IPR001509">
    <property type="entry name" value="Epimerase_deHydtase"/>
</dbReference>
<dbReference type="Gene3D" id="3.40.50.720">
    <property type="entry name" value="NAD(P)-binding Rossmann-like Domain"/>
    <property type="match status" value="1"/>
</dbReference>
<dbReference type="GO" id="GO:0033499">
    <property type="term" value="P:galactose catabolic process via UDP-galactose, Leloir pathway"/>
    <property type="evidence" value="ECO:0007669"/>
    <property type="project" value="TreeGrafter"/>
</dbReference>
<evidence type="ECO:0000313" key="4">
    <source>
        <dbReference type="Proteomes" id="UP000250088"/>
    </source>
</evidence>
<dbReference type="InterPro" id="IPR036291">
    <property type="entry name" value="NAD(P)-bd_dom_sf"/>
</dbReference>
<evidence type="ECO:0000313" key="3">
    <source>
        <dbReference type="EMBL" id="ARS91699.1"/>
    </source>
</evidence>
<comment type="similarity">
    <text evidence="1">Belongs to the NAD(P)-dependent epimerase/dehydratase family.</text>
</comment>
<keyword evidence="4" id="KW-1185">Reference proteome</keyword>
<dbReference type="Pfam" id="PF01370">
    <property type="entry name" value="Epimerase"/>
    <property type="match status" value="1"/>
</dbReference>
<gene>
    <name evidence="3" type="ORF">B1756_05420</name>
</gene>
<dbReference type="OrthoDB" id="4907at2157"/>
<sequence length="331" mass="34493">MERLEGPVGVLGASGYVGGAAVAALEAAGVDVRPAAGSSHDRYPTVDVRDRTAVREFVEGCGCVVDAAGLVGIGTCADDPDAAFEINALGSATVAWACRRRSVPLVHCSSAAAIGYPETLPVTAGHPRDPATTYGYTKLLGERAVRTVTDGSVPSITFVLTNPYGTVETVHGSAADGASVVDFFLERAAAGNSLPVHRPGTQERDLIHVRDAARAVVAAVNALAGSTRTDSIDPRQGTDPRERTFVLGSGDSYSVLEVAGLVAAASTELTGSSPDLELRTRPSDRPVIDRFTVDPDPLETALDVTPTVDLESWICGELEGRLERDRTSVRG</sequence>
<proteinExistence type="inferred from homology"/>
<reference evidence="4" key="1">
    <citation type="submission" date="2017-02" db="EMBL/GenBank/DDBJ databases">
        <title>Natronthermophilus aegyptiacus gen. nov.,sp. nov., an aerobic, extremely halophilic alkalithermophilic archaeon isolated from the athalassohaline Wadi An Natrun, Egypt.</title>
        <authorList>
            <person name="Zhao B."/>
        </authorList>
    </citation>
    <scope>NUCLEOTIDE SEQUENCE [LARGE SCALE GENOMIC DNA]</scope>
    <source>
        <strain evidence="4">JW/NM-HA 15</strain>
    </source>
</reference>
<protein>
    <recommendedName>
        <fullName evidence="2">NAD-dependent epimerase/dehydratase domain-containing protein</fullName>
    </recommendedName>
</protein>
<dbReference type="SUPFAM" id="SSF51735">
    <property type="entry name" value="NAD(P)-binding Rossmann-fold domains"/>
    <property type="match status" value="1"/>
</dbReference>
<evidence type="ECO:0000259" key="2">
    <source>
        <dbReference type="Pfam" id="PF01370"/>
    </source>
</evidence>
<dbReference type="PANTHER" id="PTHR43725">
    <property type="entry name" value="UDP-GLUCOSE 4-EPIMERASE"/>
    <property type="match status" value="1"/>
</dbReference>
<organism evidence="3 4">
    <name type="scientific">Natrarchaeobaculum aegyptiacum</name>
    <dbReference type="NCBI Taxonomy" id="745377"/>
    <lineage>
        <taxon>Archaea</taxon>
        <taxon>Methanobacteriati</taxon>
        <taxon>Methanobacteriota</taxon>
        <taxon>Stenosarchaea group</taxon>
        <taxon>Halobacteria</taxon>
        <taxon>Halobacteriales</taxon>
        <taxon>Natrialbaceae</taxon>
        <taxon>Natrarchaeobaculum</taxon>
    </lineage>
</organism>
<dbReference type="PANTHER" id="PTHR43725:SF53">
    <property type="entry name" value="UDP-ARABINOSE 4-EPIMERASE 1"/>
    <property type="match status" value="1"/>
</dbReference>
<dbReference type="KEGG" id="naj:B1756_05420"/>
<evidence type="ECO:0000256" key="1">
    <source>
        <dbReference type="ARBA" id="ARBA00007637"/>
    </source>
</evidence>
<feature type="domain" description="NAD-dependent epimerase/dehydratase" evidence="2">
    <location>
        <begin position="10"/>
        <end position="222"/>
    </location>
</feature>